<protein>
    <recommendedName>
        <fullName evidence="2">Concanavalin A-like lectin/glucanases superfamily</fullName>
    </recommendedName>
</protein>
<dbReference type="EMBL" id="LR798295">
    <property type="protein sequence ID" value="CAB5221754.1"/>
    <property type="molecule type" value="Genomic_DNA"/>
</dbReference>
<name>A0A6J7X0C1_9CAUD</name>
<dbReference type="Gene3D" id="2.60.120.200">
    <property type="match status" value="1"/>
</dbReference>
<proteinExistence type="predicted"/>
<dbReference type="SUPFAM" id="SSF49899">
    <property type="entry name" value="Concanavalin A-like lectins/glucanases"/>
    <property type="match status" value="1"/>
</dbReference>
<organism evidence="1">
    <name type="scientific">uncultured Caudovirales phage</name>
    <dbReference type="NCBI Taxonomy" id="2100421"/>
    <lineage>
        <taxon>Viruses</taxon>
        <taxon>Duplodnaviria</taxon>
        <taxon>Heunggongvirae</taxon>
        <taxon>Uroviricota</taxon>
        <taxon>Caudoviricetes</taxon>
        <taxon>Peduoviridae</taxon>
        <taxon>Maltschvirus</taxon>
        <taxon>Maltschvirus maltsch</taxon>
    </lineage>
</organism>
<reference evidence="1" key="1">
    <citation type="submission" date="2020-05" db="EMBL/GenBank/DDBJ databases">
        <authorList>
            <person name="Chiriac C."/>
            <person name="Salcher M."/>
            <person name="Ghai R."/>
            <person name="Kavagutti S V."/>
        </authorList>
    </citation>
    <scope>NUCLEOTIDE SEQUENCE</scope>
</reference>
<dbReference type="InterPro" id="IPR013320">
    <property type="entry name" value="ConA-like_dom_sf"/>
</dbReference>
<evidence type="ECO:0008006" key="2">
    <source>
        <dbReference type="Google" id="ProtNLM"/>
    </source>
</evidence>
<sequence>MSYSTLILTDEPYAVWALDEPDGVSEVLADGFGGSDRNGSYNGTKFFKGKIPITYSGTTSINNKGAWSTNSYSADNTLFSVPSIDFFSAAKQTKSSSLEFWLNLEIPSTIDRSDTAKIFGESAIVKLQGGNTTYGNSLTGVYIKNYEYLVFKVGDSGQTYYESEVHIDNFNAPLHVVCTYTPTSIQLIVNGRAGKKVTISDQVFIPKPTGESSRNFQFKFPAPLTGTAAPFEAVSFDTVALYDYALSKDICMKHYVYGVGYTVNKLLASNFGGTAYDMTMESTTPIKKIEYISQLSWNPSTEYNRLEFIDNDLTTKKQEPVNIYFASNQNVLKSSMFGTDSGVDYLQFPANSYSYAEIKNYETITGSKTSGLSFKFSLTESHASGEQQLFYIGSDSSKSSISATINGRLIYIKYSLNGAASQNILSTPFTLTTGATTFFISMYVSGNTIKFGIRDNLVGASTTTNTSGVAKIFPLQDGYIRFGTAPTFFGENVPTSIQVANTKRFDGRLLQIDINETDLTSTAFADFPAKYNSLVYQAYPIKNDKRFGIAVNGTFSFKFSLADLVKTENLSTSVNDIRLPIGVEVGSNISDVKYTVQRVDNGVVSDVIGSGSAIDLRYLHVPTFSSNIPTVSQLYFTVNGTLKSMDNEKYPTKISFIRILSYQTKEISSLKYLEINTDSRGDNPRIFSDVVSSSQLPFKKIVDLKSKTDLYRSFNTGMPVGSTGTGSYQRSTYVEIPLSITPTNGESKVYSIMFAARAKVGVTDINLFNHSTTEVKWSTRESGILNATTGTAKLYINGDPYDPAKTYNINVWNHYAIVMNASEGLAFTSPIVFGKSGSPWQLDNILITTGRPSANSVKRIYSNAFSIYTERRGYGSSSLFGMVINDSEKTSNRGIFQPLSNQVGFSSQQIDVASTTGYTFEVSGTSYRFFYNQNLDLTKVDNVQLQPNAIVLFKDQGTGNPTNGILRVDSIDERYIYFTRLTNPVDNGVVYISGGSQNSGYYFVYDEQTNSYTKTIVQKKIVSYSSSAAAASQALI</sequence>
<gene>
    <name evidence="1" type="ORF">UFOVP359_52</name>
</gene>
<accession>A0A6J7X0C1</accession>
<evidence type="ECO:0000313" key="1">
    <source>
        <dbReference type="EMBL" id="CAB5221754.1"/>
    </source>
</evidence>